<sequence>MTIGELSKATNISEYTLRYYEKKNLIIVNRDDIGRRCYVENDVEWIKFIQRLKETGMLLRDIEKYSQLRYKGDETMPERLSMLEKHRLYVLEQQKKWQEYLENLDSKITYYENSISDC</sequence>
<dbReference type="STRING" id="1121950.SAMN02745243_02266"/>
<dbReference type="CDD" id="cd01109">
    <property type="entry name" value="HTH_YyaN"/>
    <property type="match status" value="1"/>
</dbReference>
<dbReference type="PRINTS" id="PR00040">
    <property type="entry name" value="HTHMERR"/>
</dbReference>
<proteinExistence type="predicted"/>
<dbReference type="RefSeq" id="WP_073110330.1">
    <property type="nucleotide sequence ID" value="NZ_FQZY01000031.1"/>
</dbReference>
<dbReference type="PROSITE" id="PS00552">
    <property type="entry name" value="HTH_MERR_1"/>
    <property type="match status" value="1"/>
</dbReference>
<reference evidence="3 4" key="1">
    <citation type="submission" date="2016-11" db="EMBL/GenBank/DDBJ databases">
        <authorList>
            <person name="Jaros S."/>
            <person name="Januszkiewicz K."/>
            <person name="Wedrychowicz H."/>
        </authorList>
    </citation>
    <scope>NUCLEOTIDE SEQUENCE [LARGE SCALE GENOMIC DNA]</scope>
    <source>
        <strain evidence="3 4">DSM 15480</strain>
    </source>
</reference>
<protein>
    <submittedName>
        <fullName evidence="3">DNA-binding transcriptional regulator, MerR family</fullName>
    </submittedName>
</protein>
<dbReference type="SUPFAM" id="SSF46955">
    <property type="entry name" value="Putative DNA-binding domain"/>
    <property type="match status" value="1"/>
</dbReference>
<evidence type="ECO:0000313" key="4">
    <source>
        <dbReference type="Proteomes" id="UP000184301"/>
    </source>
</evidence>
<dbReference type="Proteomes" id="UP000184301">
    <property type="component" value="Unassembled WGS sequence"/>
</dbReference>
<evidence type="ECO:0000259" key="2">
    <source>
        <dbReference type="PROSITE" id="PS50937"/>
    </source>
</evidence>
<dbReference type="GO" id="GO:0003677">
    <property type="term" value="F:DNA binding"/>
    <property type="evidence" value="ECO:0007669"/>
    <property type="project" value="UniProtKB-KW"/>
</dbReference>
<accession>A0A1M6PZP3</accession>
<dbReference type="PANTHER" id="PTHR30204">
    <property type="entry name" value="REDOX-CYCLING DRUG-SENSING TRANSCRIPTIONAL ACTIVATOR SOXR"/>
    <property type="match status" value="1"/>
</dbReference>
<dbReference type="InterPro" id="IPR000551">
    <property type="entry name" value="MerR-type_HTH_dom"/>
</dbReference>
<dbReference type="SMART" id="SM00422">
    <property type="entry name" value="HTH_MERR"/>
    <property type="match status" value="1"/>
</dbReference>
<dbReference type="PROSITE" id="PS50937">
    <property type="entry name" value="HTH_MERR_2"/>
    <property type="match status" value="1"/>
</dbReference>
<dbReference type="PANTHER" id="PTHR30204:SF98">
    <property type="entry name" value="HTH-TYPE TRANSCRIPTIONAL REGULATOR ADHR"/>
    <property type="match status" value="1"/>
</dbReference>
<dbReference type="Gene3D" id="1.10.1660.10">
    <property type="match status" value="1"/>
</dbReference>
<evidence type="ECO:0000313" key="3">
    <source>
        <dbReference type="EMBL" id="SHK13336.1"/>
    </source>
</evidence>
<feature type="domain" description="HTH merR-type" evidence="2">
    <location>
        <begin position="1"/>
        <end position="68"/>
    </location>
</feature>
<dbReference type="AlphaFoldDB" id="A0A1M6PZP3"/>
<keyword evidence="4" id="KW-1185">Reference proteome</keyword>
<dbReference type="InterPro" id="IPR009061">
    <property type="entry name" value="DNA-bd_dom_put_sf"/>
</dbReference>
<keyword evidence="1 3" id="KW-0238">DNA-binding</keyword>
<dbReference type="Pfam" id="PF13411">
    <property type="entry name" value="MerR_1"/>
    <property type="match status" value="1"/>
</dbReference>
<dbReference type="GO" id="GO:0003700">
    <property type="term" value="F:DNA-binding transcription factor activity"/>
    <property type="evidence" value="ECO:0007669"/>
    <property type="project" value="InterPro"/>
</dbReference>
<gene>
    <name evidence="3" type="ORF">SAMN02745243_02266</name>
</gene>
<name>A0A1M6PZP3_9FIRM</name>
<organism evidence="3 4">
    <name type="scientific">Hespellia stercorisuis DSM 15480</name>
    <dbReference type="NCBI Taxonomy" id="1121950"/>
    <lineage>
        <taxon>Bacteria</taxon>
        <taxon>Bacillati</taxon>
        <taxon>Bacillota</taxon>
        <taxon>Clostridia</taxon>
        <taxon>Lachnospirales</taxon>
        <taxon>Lachnospiraceae</taxon>
        <taxon>Hespellia</taxon>
    </lineage>
</organism>
<dbReference type="EMBL" id="FQZY01000031">
    <property type="protein sequence ID" value="SHK13336.1"/>
    <property type="molecule type" value="Genomic_DNA"/>
</dbReference>
<evidence type="ECO:0000256" key="1">
    <source>
        <dbReference type="ARBA" id="ARBA00023125"/>
    </source>
</evidence>
<dbReference type="InterPro" id="IPR047057">
    <property type="entry name" value="MerR_fam"/>
</dbReference>
<dbReference type="OrthoDB" id="9811174at2"/>